<keyword evidence="1" id="KW-1133">Transmembrane helix</keyword>
<keyword evidence="4" id="KW-1185">Reference proteome</keyword>
<dbReference type="RefSeq" id="WP_058471897.1">
    <property type="nucleotide sequence ID" value="NZ_CAAAIC010000010.1"/>
</dbReference>
<keyword evidence="1" id="KW-0472">Membrane</keyword>
<dbReference type="STRING" id="456.Ljor_2522"/>
<dbReference type="OrthoDB" id="3378680at2"/>
<dbReference type="PANTHER" id="PTHR37938">
    <property type="entry name" value="BLL0215 PROTEIN"/>
    <property type="match status" value="1"/>
</dbReference>
<dbReference type="AlphaFoldDB" id="A0A0W0VDP7"/>
<dbReference type="PATRIC" id="fig|456.5.peg.2711"/>
<sequence length="140" mass="16319">MIDRDVVYFARLHWILFFWPLLLAIFALFLGTNVNQLHYVALLFFAVALIWTLMTWVTYHFSSVTIKKKQVILRTGMLVRQTVDIPMSKIETIDIRQSILGSIFRYGSLVITGTGGTRHIINFLANPLTCRRYIEQLMHD</sequence>
<protein>
    <submittedName>
        <fullName evidence="3">Transmembrane protein</fullName>
    </submittedName>
</protein>
<dbReference type="Proteomes" id="UP000055035">
    <property type="component" value="Unassembled WGS sequence"/>
</dbReference>
<organism evidence="3 4">
    <name type="scientific">Legionella jordanis</name>
    <dbReference type="NCBI Taxonomy" id="456"/>
    <lineage>
        <taxon>Bacteria</taxon>
        <taxon>Pseudomonadati</taxon>
        <taxon>Pseudomonadota</taxon>
        <taxon>Gammaproteobacteria</taxon>
        <taxon>Legionellales</taxon>
        <taxon>Legionellaceae</taxon>
        <taxon>Legionella</taxon>
    </lineage>
</organism>
<reference evidence="3 4" key="1">
    <citation type="submission" date="2015-11" db="EMBL/GenBank/DDBJ databases">
        <title>Genomic analysis of 38 Legionella species identifies large and diverse effector repertoires.</title>
        <authorList>
            <person name="Burstein D."/>
            <person name="Amaro F."/>
            <person name="Zusman T."/>
            <person name="Lifshitz Z."/>
            <person name="Cohen O."/>
            <person name="Gilbert J.A."/>
            <person name="Pupko T."/>
            <person name="Shuman H.A."/>
            <person name="Segal G."/>
        </authorList>
    </citation>
    <scope>NUCLEOTIDE SEQUENCE [LARGE SCALE GENOMIC DNA]</scope>
    <source>
        <strain evidence="3 4">BL-540</strain>
    </source>
</reference>
<gene>
    <name evidence="3" type="ORF">Ljor_2522</name>
</gene>
<feature type="domain" description="YdbS-like PH" evidence="2">
    <location>
        <begin position="61"/>
        <end position="122"/>
    </location>
</feature>
<dbReference type="EMBL" id="LNYJ01000011">
    <property type="protein sequence ID" value="KTD18216.1"/>
    <property type="molecule type" value="Genomic_DNA"/>
</dbReference>
<dbReference type="PANTHER" id="PTHR37938:SF1">
    <property type="entry name" value="BLL0215 PROTEIN"/>
    <property type="match status" value="1"/>
</dbReference>
<name>A0A0W0VDP7_9GAMM</name>
<comment type="caution">
    <text evidence="3">The sequence shown here is derived from an EMBL/GenBank/DDBJ whole genome shotgun (WGS) entry which is preliminary data.</text>
</comment>
<evidence type="ECO:0000259" key="2">
    <source>
        <dbReference type="Pfam" id="PF03703"/>
    </source>
</evidence>
<evidence type="ECO:0000256" key="1">
    <source>
        <dbReference type="SAM" id="Phobius"/>
    </source>
</evidence>
<dbReference type="Pfam" id="PF03703">
    <property type="entry name" value="bPH_2"/>
    <property type="match status" value="1"/>
</dbReference>
<evidence type="ECO:0000313" key="4">
    <source>
        <dbReference type="Proteomes" id="UP000055035"/>
    </source>
</evidence>
<keyword evidence="1 3" id="KW-0812">Transmembrane</keyword>
<accession>A0A0W0VDP7</accession>
<evidence type="ECO:0000313" key="3">
    <source>
        <dbReference type="EMBL" id="KTD18216.1"/>
    </source>
</evidence>
<feature type="transmembrane region" description="Helical" evidence="1">
    <location>
        <begin position="37"/>
        <end position="59"/>
    </location>
</feature>
<dbReference type="InterPro" id="IPR005182">
    <property type="entry name" value="YdbS-like_PH"/>
</dbReference>
<feature type="transmembrane region" description="Helical" evidence="1">
    <location>
        <begin position="12"/>
        <end position="31"/>
    </location>
</feature>
<proteinExistence type="predicted"/>